<evidence type="ECO:0000313" key="2">
    <source>
        <dbReference type="Proteomes" id="UP000216308"/>
    </source>
</evidence>
<protein>
    <submittedName>
        <fullName evidence="1">Uncharacterized protein</fullName>
    </submittedName>
</protein>
<reference evidence="1 2" key="1">
    <citation type="journal article" date="2014" name="Front. Microbiol.">
        <title>Population and genomic analysis of the genus Halorubrum.</title>
        <authorList>
            <person name="Fullmer M.S."/>
            <person name="Soucy S.M."/>
            <person name="Swithers K.S."/>
            <person name="Makkay A.M."/>
            <person name="Wheeler R."/>
            <person name="Ventosa A."/>
            <person name="Gogarten J.P."/>
            <person name="Papke R.T."/>
        </authorList>
    </citation>
    <scope>NUCLEOTIDE SEQUENCE [LARGE SCALE GENOMIC DNA]</scope>
    <source>
        <strain evidence="1 2">Cb34</strain>
    </source>
</reference>
<dbReference type="AlphaFoldDB" id="A0A256IEK5"/>
<gene>
    <name evidence="1" type="ORF">DJ70_12655</name>
</gene>
<dbReference type="EMBL" id="NHPJ01000109">
    <property type="protein sequence ID" value="OYR54981.1"/>
    <property type="molecule type" value="Genomic_DNA"/>
</dbReference>
<name>A0A256IEK5_9EURY</name>
<organism evidence="1 2">
    <name type="scientific">Halorubrum halodurans</name>
    <dbReference type="NCBI Taxonomy" id="1383851"/>
    <lineage>
        <taxon>Archaea</taxon>
        <taxon>Methanobacteriati</taxon>
        <taxon>Methanobacteriota</taxon>
        <taxon>Stenosarchaea group</taxon>
        <taxon>Halobacteria</taxon>
        <taxon>Halobacteriales</taxon>
        <taxon>Haloferacaceae</taxon>
        <taxon>Halorubrum</taxon>
    </lineage>
</organism>
<dbReference type="OrthoDB" id="350875at2157"/>
<accession>A0A256IEK5</accession>
<dbReference type="Proteomes" id="UP000216308">
    <property type="component" value="Unassembled WGS sequence"/>
</dbReference>
<comment type="caution">
    <text evidence="1">The sequence shown here is derived from an EMBL/GenBank/DDBJ whole genome shotgun (WGS) entry which is preliminary data.</text>
</comment>
<proteinExistence type="predicted"/>
<sequence length="103" mass="11672">MATLETLEVPYHRKVQLQQFEPIEMGAVATFSLESDDDPYEVYQQGQTSVQNMVERELAERIARKKLVEVGPSIPKVKAVIREHTEVLDDDTIDEIASALVDE</sequence>
<evidence type="ECO:0000313" key="1">
    <source>
        <dbReference type="EMBL" id="OYR54981.1"/>
    </source>
</evidence>
<dbReference type="RefSeq" id="WP_094533575.1">
    <property type="nucleotide sequence ID" value="NZ_NHPJ01000109.1"/>
</dbReference>
<keyword evidence="2" id="KW-1185">Reference proteome</keyword>